<keyword evidence="2" id="KW-1185">Reference proteome</keyword>
<dbReference type="PANTHER" id="PTHR47027">
    <property type="entry name" value="REVERSE TRANSCRIPTASE DOMAIN-CONTAINING PROTEIN"/>
    <property type="match status" value="1"/>
</dbReference>
<organism evidence="1 2">
    <name type="scientific">Necator americanus</name>
    <name type="common">Human hookworm</name>
    <dbReference type="NCBI Taxonomy" id="51031"/>
    <lineage>
        <taxon>Eukaryota</taxon>
        <taxon>Metazoa</taxon>
        <taxon>Ecdysozoa</taxon>
        <taxon>Nematoda</taxon>
        <taxon>Chromadorea</taxon>
        <taxon>Rhabditida</taxon>
        <taxon>Rhabditina</taxon>
        <taxon>Rhabditomorpha</taxon>
        <taxon>Strongyloidea</taxon>
        <taxon>Ancylostomatidae</taxon>
        <taxon>Bunostominae</taxon>
        <taxon>Necator</taxon>
    </lineage>
</organism>
<evidence type="ECO:0008006" key="3">
    <source>
        <dbReference type="Google" id="ProtNLM"/>
    </source>
</evidence>
<accession>A0ABR1CCN5</accession>
<sequence length="248" mass="28333">MWISSRPRTGIRVDGQPIELVDKFCYLGCTLKNNGSYERDVQQRCAKATSAFNSLTKCLWSTPISNQFTLRVCLSAIRPIMMHGPEAWAAPSPVMERLDCTERKPLRRLLGYFWPRRPANRLVQRVLRSLPGTSWNKPSSQKRKFWTEVAKEDLRTLGVDRQFRRDVSFHRIWNSDEWIDSVQALAEDREGCAELRSRTAHLGEDAADLDKHNGSDDGNDAETLTVINSERSVGRRAERECSAPVIIS</sequence>
<gene>
    <name evidence="1" type="primary">Necator_chrII.g6523</name>
    <name evidence="1" type="ORF">RB195_018730</name>
</gene>
<reference evidence="1 2" key="1">
    <citation type="submission" date="2023-08" db="EMBL/GenBank/DDBJ databases">
        <title>A Necator americanus chromosomal reference genome.</title>
        <authorList>
            <person name="Ilik V."/>
            <person name="Petrzelkova K.J."/>
            <person name="Pardy F."/>
            <person name="Fuh T."/>
            <person name="Niatou-Singa F.S."/>
            <person name="Gouil Q."/>
            <person name="Baker L."/>
            <person name="Ritchie M.E."/>
            <person name="Jex A.R."/>
            <person name="Gazzola D."/>
            <person name="Li H."/>
            <person name="Toshio Fujiwara R."/>
            <person name="Zhan B."/>
            <person name="Aroian R.V."/>
            <person name="Pafco B."/>
            <person name="Schwarz E.M."/>
        </authorList>
    </citation>
    <scope>NUCLEOTIDE SEQUENCE [LARGE SCALE GENOMIC DNA]</scope>
    <source>
        <strain evidence="1 2">Aroian</strain>
        <tissue evidence="1">Whole animal</tissue>
    </source>
</reference>
<protein>
    <recommendedName>
        <fullName evidence="3">Reverse transcriptase domain-containing protein</fullName>
    </recommendedName>
</protein>
<evidence type="ECO:0000313" key="1">
    <source>
        <dbReference type="EMBL" id="KAK6735676.1"/>
    </source>
</evidence>
<evidence type="ECO:0000313" key="2">
    <source>
        <dbReference type="Proteomes" id="UP001303046"/>
    </source>
</evidence>
<comment type="caution">
    <text evidence="1">The sequence shown here is derived from an EMBL/GenBank/DDBJ whole genome shotgun (WGS) entry which is preliminary data.</text>
</comment>
<dbReference type="Proteomes" id="UP001303046">
    <property type="component" value="Unassembled WGS sequence"/>
</dbReference>
<dbReference type="EMBL" id="JAVFWL010000002">
    <property type="protein sequence ID" value="KAK6735676.1"/>
    <property type="molecule type" value="Genomic_DNA"/>
</dbReference>
<dbReference type="PANTHER" id="PTHR47027:SF25">
    <property type="entry name" value="REVERSE TRANSCRIPTASE DOMAIN-CONTAINING PROTEIN"/>
    <property type="match status" value="1"/>
</dbReference>
<name>A0ABR1CCN5_NECAM</name>
<proteinExistence type="predicted"/>